<protein>
    <submittedName>
        <fullName evidence="4">PAS domain S-box protein</fullName>
    </submittedName>
</protein>
<evidence type="ECO:0000259" key="2">
    <source>
        <dbReference type="PROSITE" id="PS50113"/>
    </source>
</evidence>
<proteinExistence type="predicted"/>
<dbReference type="Proteomes" id="UP001589896">
    <property type="component" value="Unassembled WGS sequence"/>
</dbReference>
<keyword evidence="5" id="KW-1185">Reference proteome</keyword>
<feature type="domain" description="PAC" evidence="2">
    <location>
        <begin position="524"/>
        <end position="576"/>
    </location>
</feature>
<evidence type="ECO:0000259" key="3">
    <source>
        <dbReference type="PROSITE" id="PS50887"/>
    </source>
</evidence>
<dbReference type="SMART" id="SM00091">
    <property type="entry name" value="PAS"/>
    <property type="match status" value="5"/>
</dbReference>
<sequence>MSEAVDFVAAPFPDSEAERVAALKHLRVLDSPAEPIFDDLVWLAARACNTSISLVSLIDSDRQWFKAQCGLEGSQTPRDLAFCAYTILGSTILEIPDTLLDPQFCTHPAVIDGPRIRFYAGAPLVGRGGHAYGTLCVADARPGKLDAGQREALTRLARQAVSQLEARQDRLDAQATRKELARILEAMPDGVVTCNAEGVLAQFNRAARQWHGLDPRALPPDQWARHFDLYDPKGEHLLETDAIPLLRAWRGEVVRDAQLVIKAEGQPPRTVLCNADPLGPPGGESLGAVCAMRDITELKAATEQVATERRRLQALVDASLDVAIIATDRSGTITLFNPGAEQLLGYRTDEIVGTHTPLVFHLPDEVSERARELEDQLGRPLQNFDDFMVGTQDGRSETRQWTFVCKDGSHRQVRLSVSAVLDACGTVAGYLGMAVDLTDRLLAQEDARLASERFSGAFAAAAQGMAVVSLEGRWLEVNESLCQILGYSREELLVTDFQQLTHPDDLAAGHELVRELINGNRTRGQLNKRYLHKRGRVVWALLSVSLVRDARGRPLHFVAQIQDVTEQHTAQERMRDSESRMRSILENSHDAFIAIDEAGRIIEWNRSAEAAFGWRRSEAIGQSMAALIVPPAMRNAHQSGMQRFIASGERRVLDQRIQLPAMHRSGREFPVELTISEVRHGDRRMFTAFLHDISARLEAEQRVRDSEARMRLVADNVPALIAYVDKDLRYRFANQGYHEWLGLEIDSVEGRHMREIVGQARFEQAQPYIERVFAGEQVEFERDYPLPGGGIRHAQVTYVPDRHDDGVAGFYALIQDVTAHKRLAEVLQSRALRDDLTGLPNRAAWKEELDRGLARANRAGVPAAVMFLDLDGFKQTNDTFGHEAGDAVLCEFARVLTSTLRKNDLVARLAGDEFVVLLDQVSDLDGHPPVIARKIIDAAKAGLMFKGQHLSIKPSIGIAVQHGPAFDAECLMRRADEAMYLAKRRASEQFEILDC</sequence>
<dbReference type="Pfam" id="PF00990">
    <property type="entry name" value="GGDEF"/>
    <property type="match status" value="1"/>
</dbReference>
<dbReference type="NCBIfam" id="TIGR00229">
    <property type="entry name" value="sensory_box"/>
    <property type="match status" value="4"/>
</dbReference>
<dbReference type="CDD" id="cd00130">
    <property type="entry name" value="PAS"/>
    <property type="match status" value="4"/>
</dbReference>
<dbReference type="InterPro" id="IPR013656">
    <property type="entry name" value="PAS_4"/>
</dbReference>
<dbReference type="InterPro" id="IPR000160">
    <property type="entry name" value="GGDEF_dom"/>
</dbReference>
<dbReference type="RefSeq" id="WP_386670565.1">
    <property type="nucleotide sequence ID" value="NZ_JBHLTG010000004.1"/>
</dbReference>
<dbReference type="InterPro" id="IPR029016">
    <property type="entry name" value="GAF-like_dom_sf"/>
</dbReference>
<dbReference type="Gene3D" id="3.30.450.20">
    <property type="entry name" value="PAS domain"/>
    <property type="match status" value="5"/>
</dbReference>
<dbReference type="PROSITE" id="PS50113">
    <property type="entry name" value="PAC"/>
    <property type="match status" value="3"/>
</dbReference>
<dbReference type="EMBL" id="JBHLTG010000004">
    <property type="protein sequence ID" value="MFC0679618.1"/>
    <property type="molecule type" value="Genomic_DNA"/>
</dbReference>
<gene>
    <name evidence="4" type="ORF">ACFFGH_17410</name>
</gene>
<reference evidence="4 5" key="1">
    <citation type="submission" date="2024-09" db="EMBL/GenBank/DDBJ databases">
        <authorList>
            <person name="Sun Q."/>
            <person name="Mori K."/>
        </authorList>
    </citation>
    <scope>NUCLEOTIDE SEQUENCE [LARGE SCALE GENOMIC DNA]</scope>
    <source>
        <strain evidence="4 5">KCTC 23076</strain>
    </source>
</reference>
<comment type="caution">
    <text evidence="4">The sequence shown here is derived from an EMBL/GenBank/DDBJ whole genome shotgun (WGS) entry which is preliminary data.</text>
</comment>
<dbReference type="PROSITE" id="PS50112">
    <property type="entry name" value="PAS"/>
    <property type="match status" value="4"/>
</dbReference>
<name>A0ABV6RUN2_9GAMM</name>
<dbReference type="NCBIfam" id="TIGR00254">
    <property type="entry name" value="GGDEF"/>
    <property type="match status" value="1"/>
</dbReference>
<dbReference type="SUPFAM" id="SSF55785">
    <property type="entry name" value="PYP-like sensor domain (PAS domain)"/>
    <property type="match status" value="5"/>
</dbReference>
<organism evidence="4 5">
    <name type="scientific">Lysobacter korlensis</name>
    <dbReference type="NCBI Taxonomy" id="553636"/>
    <lineage>
        <taxon>Bacteria</taxon>
        <taxon>Pseudomonadati</taxon>
        <taxon>Pseudomonadota</taxon>
        <taxon>Gammaproteobacteria</taxon>
        <taxon>Lysobacterales</taxon>
        <taxon>Lysobacteraceae</taxon>
        <taxon>Lysobacter</taxon>
    </lineage>
</organism>
<feature type="domain" description="PAS" evidence="1">
    <location>
        <begin position="308"/>
        <end position="380"/>
    </location>
</feature>
<evidence type="ECO:0000313" key="4">
    <source>
        <dbReference type="EMBL" id="MFC0679618.1"/>
    </source>
</evidence>
<accession>A0ABV6RUN2</accession>
<dbReference type="InterPro" id="IPR000014">
    <property type="entry name" value="PAS"/>
</dbReference>
<dbReference type="InterPro" id="IPR043128">
    <property type="entry name" value="Rev_trsase/Diguanyl_cyclase"/>
</dbReference>
<dbReference type="Gene3D" id="3.30.450.40">
    <property type="match status" value="1"/>
</dbReference>
<feature type="domain" description="PAS" evidence="1">
    <location>
        <begin position="577"/>
        <end position="648"/>
    </location>
</feature>
<dbReference type="Pfam" id="PF08448">
    <property type="entry name" value="PAS_4"/>
    <property type="match status" value="2"/>
</dbReference>
<dbReference type="InterPro" id="IPR052155">
    <property type="entry name" value="Biofilm_reg_signaling"/>
</dbReference>
<dbReference type="PROSITE" id="PS50887">
    <property type="entry name" value="GGDEF"/>
    <property type="match status" value="1"/>
</dbReference>
<dbReference type="Pfam" id="PF00989">
    <property type="entry name" value="PAS"/>
    <property type="match status" value="3"/>
</dbReference>
<dbReference type="InterPro" id="IPR003018">
    <property type="entry name" value="GAF"/>
</dbReference>
<dbReference type="PANTHER" id="PTHR44757">
    <property type="entry name" value="DIGUANYLATE CYCLASE DGCP"/>
    <property type="match status" value="1"/>
</dbReference>
<evidence type="ECO:0000259" key="1">
    <source>
        <dbReference type="PROSITE" id="PS50112"/>
    </source>
</evidence>
<dbReference type="Pfam" id="PF01590">
    <property type="entry name" value="GAF"/>
    <property type="match status" value="1"/>
</dbReference>
<dbReference type="InterPro" id="IPR029787">
    <property type="entry name" value="Nucleotide_cyclase"/>
</dbReference>
<dbReference type="SUPFAM" id="SSF55781">
    <property type="entry name" value="GAF domain-like"/>
    <property type="match status" value="1"/>
</dbReference>
<feature type="domain" description="PAS" evidence="1">
    <location>
        <begin position="450"/>
        <end position="520"/>
    </location>
</feature>
<evidence type="ECO:0000313" key="5">
    <source>
        <dbReference type="Proteomes" id="UP001589896"/>
    </source>
</evidence>
<feature type="domain" description="PAS" evidence="1">
    <location>
        <begin position="706"/>
        <end position="776"/>
    </location>
</feature>
<dbReference type="InterPro" id="IPR000700">
    <property type="entry name" value="PAS-assoc_C"/>
</dbReference>
<feature type="domain" description="PAC" evidence="2">
    <location>
        <begin position="397"/>
        <end position="449"/>
    </location>
</feature>
<feature type="domain" description="PAC" evidence="2">
    <location>
        <begin position="655"/>
        <end position="705"/>
    </location>
</feature>
<dbReference type="PANTHER" id="PTHR44757:SF2">
    <property type="entry name" value="BIOFILM ARCHITECTURE MAINTENANCE PROTEIN MBAA"/>
    <property type="match status" value="1"/>
</dbReference>
<dbReference type="SMART" id="SM00267">
    <property type="entry name" value="GGDEF"/>
    <property type="match status" value="1"/>
</dbReference>
<dbReference type="SMART" id="SM00086">
    <property type="entry name" value="PAC"/>
    <property type="match status" value="4"/>
</dbReference>
<dbReference type="CDD" id="cd01949">
    <property type="entry name" value="GGDEF"/>
    <property type="match status" value="1"/>
</dbReference>
<dbReference type="SUPFAM" id="SSF55073">
    <property type="entry name" value="Nucleotide cyclase"/>
    <property type="match status" value="1"/>
</dbReference>
<dbReference type="InterPro" id="IPR001610">
    <property type="entry name" value="PAC"/>
</dbReference>
<dbReference type="InterPro" id="IPR013767">
    <property type="entry name" value="PAS_fold"/>
</dbReference>
<dbReference type="InterPro" id="IPR035965">
    <property type="entry name" value="PAS-like_dom_sf"/>
</dbReference>
<dbReference type="Gene3D" id="3.30.70.270">
    <property type="match status" value="1"/>
</dbReference>
<feature type="domain" description="GGDEF" evidence="3">
    <location>
        <begin position="861"/>
        <end position="995"/>
    </location>
</feature>